<comment type="caution">
    <text evidence="2">The sequence shown here is derived from an EMBL/GenBank/DDBJ whole genome shotgun (WGS) entry which is preliminary data.</text>
</comment>
<evidence type="ECO:0000313" key="3">
    <source>
        <dbReference type="Proteomes" id="UP000198647"/>
    </source>
</evidence>
<dbReference type="RefSeq" id="WP_093105845.1">
    <property type="nucleotide sequence ID" value="NZ_FNOS01000002.1"/>
</dbReference>
<accession>A0A1H3D860</accession>
<dbReference type="Proteomes" id="UP000198647">
    <property type="component" value="Unassembled WGS sequence"/>
</dbReference>
<evidence type="ECO:0000256" key="1">
    <source>
        <dbReference type="SAM" id="MobiDB-lite"/>
    </source>
</evidence>
<feature type="region of interest" description="Disordered" evidence="1">
    <location>
        <begin position="159"/>
        <end position="179"/>
    </location>
</feature>
<dbReference type="Pfam" id="PF14265">
    <property type="entry name" value="DUF4355"/>
    <property type="match status" value="1"/>
</dbReference>
<evidence type="ECO:0000313" key="2">
    <source>
        <dbReference type="EMBL" id="SDX62516.1"/>
    </source>
</evidence>
<reference evidence="2 3" key="1">
    <citation type="submission" date="2016-10" db="EMBL/GenBank/DDBJ databases">
        <authorList>
            <person name="Varghese N."/>
            <person name="Submissions S."/>
        </authorList>
    </citation>
    <scope>NUCLEOTIDE SEQUENCE [LARGE SCALE GENOMIC DNA]</scope>
    <source>
        <strain evidence="2 3">DSM 20748</strain>
    </source>
</reference>
<dbReference type="EMBL" id="FNOS01000002">
    <property type="protein sequence ID" value="SDX62516.1"/>
    <property type="molecule type" value="Genomic_DNA"/>
</dbReference>
<feature type="region of interest" description="Disordered" evidence="1">
    <location>
        <begin position="184"/>
        <end position="203"/>
    </location>
</feature>
<sequence length="203" mass="23261">MTLEEVKQFLEQHKEDEQVKAYLGELKQPTKEDVEGFLDTEEGKQLLQPRLDNYFTKGLNTWKENNLNKIIEDEVAKRNPKETPEQKRIRELEEQIEQGKQEAQREKLMNKAVSQASEKGLPTDIVSFFIGEDEDSTLNNLATFEEKYNAAVQSKVDEQFKQQGRKVDGGNTDPDSEGAKFAQQLNNQKQTNAPDPWSQGGNE</sequence>
<name>A0A1H3D860_9BACI</name>
<dbReference type="InterPro" id="IPR025580">
    <property type="entry name" value="Gp46"/>
</dbReference>
<evidence type="ECO:0008006" key="4">
    <source>
        <dbReference type="Google" id="ProtNLM"/>
    </source>
</evidence>
<keyword evidence="3" id="KW-1185">Reference proteome</keyword>
<proteinExistence type="predicted"/>
<organism evidence="2 3">
    <name type="scientific">Salimicrobium album</name>
    <dbReference type="NCBI Taxonomy" id="50717"/>
    <lineage>
        <taxon>Bacteria</taxon>
        <taxon>Bacillati</taxon>
        <taxon>Bacillota</taxon>
        <taxon>Bacilli</taxon>
        <taxon>Bacillales</taxon>
        <taxon>Bacillaceae</taxon>
        <taxon>Salimicrobium</taxon>
    </lineage>
</organism>
<gene>
    <name evidence="2" type="ORF">SAMN04488081_0865</name>
</gene>
<feature type="compositionally biased region" description="Basic and acidic residues" evidence="1">
    <location>
        <begin position="159"/>
        <end position="168"/>
    </location>
</feature>
<protein>
    <recommendedName>
        <fullName evidence="4">DUF4355 domain-containing protein</fullName>
    </recommendedName>
</protein>